<feature type="domain" description="Golgin subfamily A member 7/ERF4" evidence="7">
    <location>
        <begin position="85"/>
        <end position="180"/>
    </location>
</feature>
<dbReference type="AlphaFoldDB" id="A0A1X2IC53"/>
<accession>A0A1X2IC53</accession>
<organism evidence="8 9">
    <name type="scientific">Absidia repens</name>
    <dbReference type="NCBI Taxonomy" id="90262"/>
    <lineage>
        <taxon>Eukaryota</taxon>
        <taxon>Fungi</taxon>
        <taxon>Fungi incertae sedis</taxon>
        <taxon>Mucoromycota</taxon>
        <taxon>Mucoromycotina</taxon>
        <taxon>Mucoromycetes</taxon>
        <taxon>Mucorales</taxon>
        <taxon>Cunninghamellaceae</taxon>
        <taxon>Absidia</taxon>
    </lineage>
</organism>
<reference evidence="8 9" key="1">
    <citation type="submission" date="2016-07" db="EMBL/GenBank/DDBJ databases">
        <title>Pervasive Adenine N6-methylation of Active Genes in Fungi.</title>
        <authorList>
            <consortium name="DOE Joint Genome Institute"/>
            <person name="Mondo S.J."/>
            <person name="Dannebaum R.O."/>
            <person name="Kuo R.C."/>
            <person name="Labutti K."/>
            <person name="Haridas S."/>
            <person name="Kuo A."/>
            <person name="Salamov A."/>
            <person name="Ahrendt S.R."/>
            <person name="Lipzen A."/>
            <person name="Sullivan W."/>
            <person name="Andreopoulos W.B."/>
            <person name="Clum A."/>
            <person name="Lindquist E."/>
            <person name="Daum C."/>
            <person name="Ramamoorthy G.K."/>
            <person name="Gryganskyi A."/>
            <person name="Culley D."/>
            <person name="Magnuson J.K."/>
            <person name="James T.Y."/>
            <person name="O'Malley M.A."/>
            <person name="Stajich J.E."/>
            <person name="Spatafora J.W."/>
            <person name="Visel A."/>
            <person name="Grigoriev I.V."/>
        </authorList>
    </citation>
    <scope>NUCLEOTIDE SEQUENCE [LARGE SCALE GENOMIC DNA]</scope>
    <source>
        <strain evidence="8 9">NRRL 1336</strain>
    </source>
</reference>
<dbReference type="GO" id="GO:0031211">
    <property type="term" value="C:endoplasmic reticulum palmitoyltransferase complex"/>
    <property type="evidence" value="ECO:0007669"/>
    <property type="project" value="TreeGrafter"/>
</dbReference>
<evidence type="ECO:0000256" key="4">
    <source>
        <dbReference type="ARBA" id="ARBA00018463"/>
    </source>
</evidence>
<comment type="subunit">
    <text evidence="3">Interacts with ERF2.</text>
</comment>
<dbReference type="Proteomes" id="UP000193560">
    <property type="component" value="Unassembled WGS sequence"/>
</dbReference>
<comment type="subcellular location">
    <subcellularLocation>
        <location evidence="1">Endoplasmic reticulum membrane</location>
        <topology evidence="1">Peripheral membrane protein</topology>
    </subcellularLocation>
</comment>
<name>A0A1X2IC53_9FUNG</name>
<dbReference type="InterPro" id="IPR051371">
    <property type="entry name" value="Ras_palmitoyltransferase"/>
</dbReference>
<evidence type="ECO:0000256" key="5">
    <source>
        <dbReference type="ARBA" id="ARBA00022824"/>
    </source>
</evidence>
<evidence type="ECO:0000256" key="1">
    <source>
        <dbReference type="ARBA" id="ARBA00004406"/>
    </source>
</evidence>
<keyword evidence="6" id="KW-0472">Membrane</keyword>
<evidence type="ECO:0000256" key="2">
    <source>
        <dbReference type="ARBA" id="ARBA00007732"/>
    </source>
</evidence>
<dbReference type="GO" id="GO:0005789">
    <property type="term" value="C:endoplasmic reticulum membrane"/>
    <property type="evidence" value="ECO:0007669"/>
    <property type="project" value="UniProtKB-SubCell"/>
</dbReference>
<sequence>MKEDYSHPQRRYTDTCLYLTPASPLYTNATRNRLSCTVPSSSSSITDPHRQHHRRRLLSLDGHIPLLPKNSKHRRHSTSETIRYHLPISLQGKITSEQFVHTITTINTMLESAERLSWSGVLYNTMEILTIYLWPLFFNSHYHKMIHQLLAFIDKENNEVYQKQKLSICNPVKAAFLFIEIQVFD</sequence>
<evidence type="ECO:0000256" key="6">
    <source>
        <dbReference type="ARBA" id="ARBA00023136"/>
    </source>
</evidence>
<dbReference type="OrthoDB" id="2190159at2759"/>
<evidence type="ECO:0000313" key="8">
    <source>
        <dbReference type="EMBL" id="ORZ13683.1"/>
    </source>
</evidence>
<gene>
    <name evidence="8" type="ORF">BCR42DRAFT_418856</name>
</gene>
<dbReference type="InterPro" id="IPR019383">
    <property type="entry name" value="Golgin_A_7/ERF4"/>
</dbReference>
<dbReference type="STRING" id="90262.A0A1X2IC53"/>
<protein>
    <recommendedName>
        <fullName evidence="4">Ras modification protein ERF4</fullName>
    </recommendedName>
</protein>
<evidence type="ECO:0000256" key="3">
    <source>
        <dbReference type="ARBA" id="ARBA00011396"/>
    </source>
</evidence>
<keyword evidence="9" id="KW-1185">Reference proteome</keyword>
<proteinExistence type="inferred from homology"/>
<comment type="similarity">
    <text evidence="2">Belongs to the ERF4 family.</text>
</comment>
<dbReference type="PANTHER" id="PTHR13254">
    <property type="entry name" value="GOLGI AUTOANTIGEN, GOLGIN SUBFAMILY A, 7"/>
    <property type="match status" value="1"/>
</dbReference>
<dbReference type="PANTHER" id="PTHR13254:SF0">
    <property type="entry name" value="GOLGIN SUBFAMILY A MEMBER 7_ERF4 DOMAIN-CONTAINING PROTEIN"/>
    <property type="match status" value="1"/>
</dbReference>
<evidence type="ECO:0000259" key="7">
    <source>
        <dbReference type="Pfam" id="PF10256"/>
    </source>
</evidence>
<dbReference type="EMBL" id="MCGE01000016">
    <property type="protein sequence ID" value="ORZ13683.1"/>
    <property type="molecule type" value="Genomic_DNA"/>
</dbReference>
<keyword evidence="5" id="KW-0256">Endoplasmic reticulum</keyword>
<comment type="caution">
    <text evidence="8">The sequence shown here is derived from an EMBL/GenBank/DDBJ whole genome shotgun (WGS) entry which is preliminary data.</text>
</comment>
<dbReference type="Pfam" id="PF10256">
    <property type="entry name" value="Erf4"/>
    <property type="match status" value="1"/>
</dbReference>
<evidence type="ECO:0000313" key="9">
    <source>
        <dbReference type="Proteomes" id="UP000193560"/>
    </source>
</evidence>
<dbReference type="GO" id="GO:0006612">
    <property type="term" value="P:protein targeting to membrane"/>
    <property type="evidence" value="ECO:0007669"/>
    <property type="project" value="TreeGrafter"/>
</dbReference>